<keyword evidence="3" id="KW-1185">Reference proteome</keyword>
<dbReference type="EMBL" id="MNPL01018664">
    <property type="protein sequence ID" value="OQR70051.1"/>
    <property type="molecule type" value="Genomic_DNA"/>
</dbReference>
<evidence type="ECO:0000256" key="1">
    <source>
        <dbReference type="SAM" id="MobiDB-lite"/>
    </source>
</evidence>
<evidence type="ECO:0000313" key="2">
    <source>
        <dbReference type="EMBL" id="OQR70051.1"/>
    </source>
</evidence>
<gene>
    <name evidence="2" type="ORF">BIW11_01749</name>
</gene>
<dbReference type="InParanoid" id="A0A1V9X9I8"/>
<dbReference type="AlphaFoldDB" id="A0A1V9X9I8"/>
<evidence type="ECO:0000313" key="3">
    <source>
        <dbReference type="Proteomes" id="UP000192247"/>
    </source>
</evidence>
<feature type="region of interest" description="Disordered" evidence="1">
    <location>
        <begin position="293"/>
        <end position="351"/>
    </location>
</feature>
<comment type="caution">
    <text evidence="2">The sequence shown here is derived from an EMBL/GenBank/DDBJ whole genome shotgun (WGS) entry which is preliminary data.</text>
</comment>
<accession>A0A1V9X9I8</accession>
<protein>
    <submittedName>
        <fullName evidence="2">Uncharacterized protein</fullName>
    </submittedName>
</protein>
<feature type="compositionally biased region" description="Low complexity" evidence="1">
    <location>
        <begin position="340"/>
        <end position="351"/>
    </location>
</feature>
<sequence length="351" mass="39623">MSASLQRSVSVDSAGDAVSSVQKRPSQTRTHSYIPFIPRRQSMVIRDRVAGVSEINKDCVHIYPYLREDGTMVVVSEYDFNVKMQKKYKALLGDKYVYPVMDSAPKVTEEELLEVTRDDKELLDYFIPHEVEVMVPGGIRTFKKDAANTLLMLSNKDSRIYEVKVKSVTCKEMKEFESQRQALADSSQFCVPTNTGDINADDVIIHFIAGMQVPTVRRLRNVFGFCESKDEILDKLRQMGLLEKYEDKIDDEAYFKTFVNNRSRIFDAHCDYRRLKEEELAYSFDLSDTSAKAEVDDKPSDTSFESEVDIEPFQLNGKSSVGTAASCDSGLGLETPPLSPSSNSKSPTPCK</sequence>
<dbReference type="Proteomes" id="UP000192247">
    <property type="component" value="Unassembled WGS sequence"/>
</dbReference>
<reference evidence="2 3" key="1">
    <citation type="journal article" date="2017" name="Gigascience">
        <title>Draft genome of the honey bee ectoparasitic mite, Tropilaelaps mercedesae, is shaped by the parasitic life history.</title>
        <authorList>
            <person name="Dong X."/>
            <person name="Armstrong S.D."/>
            <person name="Xia D."/>
            <person name="Makepeace B.L."/>
            <person name="Darby A.C."/>
            <person name="Kadowaki T."/>
        </authorList>
    </citation>
    <scope>NUCLEOTIDE SEQUENCE [LARGE SCALE GENOMIC DNA]</scope>
    <source>
        <strain evidence="2">Wuxi-XJTLU</strain>
    </source>
</reference>
<proteinExistence type="predicted"/>
<dbReference type="OrthoDB" id="6436155at2759"/>
<name>A0A1V9X9I8_9ACAR</name>
<organism evidence="2 3">
    <name type="scientific">Tropilaelaps mercedesae</name>
    <dbReference type="NCBI Taxonomy" id="418985"/>
    <lineage>
        <taxon>Eukaryota</taxon>
        <taxon>Metazoa</taxon>
        <taxon>Ecdysozoa</taxon>
        <taxon>Arthropoda</taxon>
        <taxon>Chelicerata</taxon>
        <taxon>Arachnida</taxon>
        <taxon>Acari</taxon>
        <taxon>Parasitiformes</taxon>
        <taxon>Mesostigmata</taxon>
        <taxon>Gamasina</taxon>
        <taxon>Dermanyssoidea</taxon>
        <taxon>Laelapidae</taxon>
        <taxon>Tropilaelaps</taxon>
    </lineage>
</organism>